<keyword evidence="2" id="KW-1185">Reference proteome</keyword>
<proteinExistence type="predicted"/>
<dbReference type="AlphaFoldDB" id="A0A9P9YRU4"/>
<comment type="caution">
    <text evidence="1">The sequence shown here is derived from an EMBL/GenBank/DDBJ whole genome shotgun (WGS) entry which is preliminary data.</text>
</comment>
<organism evidence="1 2">
    <name type="scientific">Drosophila gunungcola</name>
    <name type="common">fruit fly</name>
    <dbReference type="NCBI Taxonomy" id="103775"/>
    <lineage>
        <taxon>Eukaryota</taxon>
        <taxon>Metazoa</taxon>
        <taxon>Ecdysozoa</taxon>
        <taxon>Arthropoda</taxon>
        <taxon>Hexapoda</taxon>
        <taxon>Insecta</taxon>
        <taxon>Pterygota</taxon>
        <taxon>Neoptera</taxon>
        <taxon>Endopterygota</taxon>
        <taxon>Diptera</taxon>
        <taxon>Brachycera</taxon>
        <taxon>Muscomorpha</taxon>
        <taxon>Ephydroidea</taxon>
        <taxon>Drosophilidae</taxon>
        <taxon>Drosophila</taxon>
        <taxon>Sophophora</taxon>
    </lineage>
</organism>
<feature type="non-terminal residue" evidence="1">
    <location>
        <position position="50"/>
    </location>
</feature>
<evidence type="ECO:0000313" key="2">
    <source>
        <dbReference type="Proteomes" id="UP001059596"/>
    </source>
</evidence>
<gene>
    <name evidence="1" type="ORF">M5D96_003239</name>
</gene>
<evidence type="ECO:0000313" key="1">
    <source>
        <dbReference type="EMBL" id="KAI8041943.1"/>
    </source>
</evidence>
<name>A0A9P9YRU4_9MUSC</name>
<dbReference type="Proteomes" id="UP001059596">
    <property type="component" value="Unassembled WGS sequence"/>
</dbReference>
<reference evidence="1" key="1">
    <citation type="journal article" date="2023" name="Genome Biol. Evol.">
        <title>Long-read-based Genome Assembly of Drosophila gunungcola Reveals Fewer Chemosensory Genes in Flower-breeding Species.</title>
        <authorList>
            <person name="Negi A."/>
            <person name="Liao B.Y."/>
            <person name="Yeh S.D."/>
        </authorList>
    </citation>
    <scope>NUCLEOTIDE SEQUENCE</scope>
    <source>
        <strain evidence="1">Sukarami</strain>
    </source>
</reference>
<protein>
    <submittedName>
        <fullName evidence="1">Uncharacterized protein</fullName>
    </submittedName>
</protein>
<dbReference type="EMBL" id="JAMKOV010000002">
    <property type="protein sequence ID" value="KAI8041943.1"/>
    <property type="molecule type" value="Genomic_DNA"/>
</dbReference>
<sequence>MSANAYVSSVFQPRKNIKRGGQMVLGGVVGLKANEGSKANNKGTKQNEAT</sequence>
<accession>A0A9P9YRU4</accession>